<dbReference type="InterPro" id="IPR036086">
    <property type="entry name" value="ParB/Sulfiredoxin_sf"/>
</dbReference>
<comment type="similarity">
    <text evidence="1">Belongs to the ParB family.</text>
</comment>
<dbReference type="OrthoDB" id="9802051at2"/>
<evidence type="ECO:0000256" key="1">
    <source>
        <dbReference type="ARBA" id="ARBA00006295"/>
    </source>
</evidence>
<dbReference type="SUPFAM" id="SSF109709">
    <property type="entry name" value="KorB DNA-binding domain-like"/>
    <property type="match status" value="1"/>
</dbReference>
<dbReference type="NCBIfam" id="TIGR00180">
    <property type="entry name" value="parB_part"/>
    <property type="match status" value="1"/>
</dbReference>
<dbReference type="Proteomes" id="UP000290958">
    <property type="component" value="Unassembled WGS sequence"/>
</dbReference>
<evidence type="ECO:0000256" key="4">
    <source>
        <dbReference type="ARBA" id="ARBA00025472"/>
    </source>
</evidence>
<reference evidence="8" key="1">
    <citation type="submission" date="2019-01" db="EMBL/GenBank/DDBJ databases">
        <title>Cytophagaceae bacterium strain CAR-16.</title>
        <authorList>
            <person name="Chen W.-M."/>
        </authorList>
    </citation>
    <scope>NUCLEOTIDE SEQUENCE [LARGE SCALE GENOMIC DNA]</scope>
    <source>
        <strain evidence="8">CHR27</strain>
    </source>
</reference>
<name>A0A4Q1KKK5_9SPHN</name>
<evidence type="ECO:0000313" key="8">
    <source>
        <dbReference type="Proteomes" id="UP000290958"/>
    </source>
</evidence>
<evidence type="ECO:0000259" key="6">
    <source>
        <dbReference type="SMART" id="SM00470"/>
    </source>
</evidence>
<dbReference type="FunFam" id="3.90.1530.30:FF:000001">
    <property type="entry name" value="Chromosome partitioning protein ParB"/>
    <property type="match status" value="1"/>
</dbReference>
<dbReference type="Pfam" id="PF23552">
    <property type="entry name" value="ParB_C"/>
    <property type="match status" value="1"/>
</dbReference>
<dbReference type="Gene3D" id="3.90.1530.30">
    <property type="match status" value="1"/>
</dbReference>
<evidence type="ECO:0000313" key="7">
    <source>
        <dbReference type="EMBL" id="RXR30257.1"/>
    </source>
</evidence>
<feature type="domain" description="ParB-like N-terminal" evidence="6">
    <location>
        <begin position="58"/>
        <end position="148"/>
    </location>
</feature>
<dbReference type="InterPro" id="IPR050336">
    <property type="entry name" value="Chromosome_partition/occlusion"/>
</dbReference>
<dbReference type="EMBL" id="SBKP01000002">
    <property type="protein sequence ID" value="RXR30257.1"/>
    <property type="molecule type" value="Genomic_DNA"/>
</dbReference>
<proteinExistence type="inferred from homology"/>
<keyword evidence="3" id="KW-0238">DNA-binding</keyword>
<evidence type="ECO:0000256" key="2">
    <source>
        <dbReference type="ARBA" id="ARBA00022829"/>
    </source>
</evidence>
<feature type="compositionally biased region" description="Gly residues" evidence="5">
    <location>
        <begin position="1"/>
        <end position="10"/>
    </location>
</feature>
<evidence type="ECO:0000256" key="5">
    <source>
        <dbReference type="SAM" id="MobiDB-lite"/>
    </source>
</evidence>
<comment type="function">
    <text evidence="4">Involved in chromosome partition. Localize to both poles of the predivisional cell following completion of DNA replication. Binds to the DNA origin of replication.</text>
</comment>
<dbReference type="SMART" id="SM00470">
    <property type="entry name" value="ParB"/>
    <property type="match status" value="1"/>
</dbReference>
<feature type="region of interest" description="Disordered" evidence="5">
    <location>
        <begin position="250"/>
        <end position="270"/>
    </location>
</feature>
<organism evidence="7 8">
    <name type="scientific">Sphingobium fluviale</name>
    <dbReference type="NCBI Taxonomy" id="2506423"/>
    <lineage>
        <taxon>Bacteria</taxon>
        <taxon>Pseudomonadati</taxon>
        <taxon>Pseudomonadota</taxon>
        <taxon>Alphaproteobacteria</taxon>
        <taxon>Sphingomonadales</taxon>
        <taxon>Sphingomonadaceae</taxon>
        <taxon>Sphingobium</taxon>
    </lineage>
</organism>
<evidence type="ECO:0000256" key="3">
    <source>
        <dbReference type="ARBA" id="ARBA00023125"/>
    </source>
</evidence>
<dbReference type="AlphaFoldDB" id="A0A4Q1KKK5"/>
<dbReference type="CDD" id="cd16393">
    <property type="entry name" value="SPO0J_N"/>
    <property type="match status" value="1"/>
</dbReference>
<dbReference type="PANTHER" id="PTHR33375">
    <property type="entry name" value="CHROMOSOME-PARTITIONING PROTEIN PARB-RELATED"/>
    <property type="match status" value="1"/>
</dbReference>
<dbReference type="PANTHER" id="PTHR33375:SF1">
    <property type="entry name" value="CHROMOSOME-PARTITIONING PROTEIN PARB-RELATED"/>
    <property type="match status" value="1"/>
</dbReference>
<dbReference type="GO" id="GO:0005694">
    <property type="term" value="C:chromosome"/>
    <property type="evidence" value="ECO:0007669"/>
    <property type="project" value="TreeGrafter"/>
</dbReference>
<dbReference type="InterPro" id="IPR003115">
    <property type="entry name" value="ParB_N"/>
</dbReference>
<gene>
    <name evidence="7" type="ORF">EQG66_02675</name>
</gene>
<protein>
    <submittedName>
        <fullName evidence="7">ParB/RepB/Spo0J family partition protein</fullName>
    </submittedName>
</protein>
<dbReference type="Gene3D" id="1.10.10.2830">
    <property type="match status" value="1"/>
</dbReference>
<keyword evidence="8" id="KW-1185">Reference proteome</keyword>
<dbReference type="GO" id="GO:0003677">
    <property type="term" value="F:DNA binding"/>
    <property type="evidence" value="ECO:0007669"/>
    <property type="project" value="UniProtKB-KW"/>
</dbReference>
<dbReference type="InterPro" id="IPR041468">
    <property type="entry name" value="HTH_ParB/Spo0J"/>
</dbReference>
<dbReference type="Pfam" id="PF02195">
    <property type="entry name" value="ParB_N"/>
    <property type="match status" value="1"/>
</dbReference>
<keyword evidence="2" id="KW-0159">Chromosome partition</keyword>
<sequence>MTDGNAGGAGNEKAKAQSRPRGLGRGLSALLGEAHGEESAGGGRVEGGVAVPAGRTVYHLDIASISPHPDQPRRTFDEAALQELTDSIAQRGVIQPILVREMEPGRYQLVAGERRWRAAQRARLHQIPAIVRALSDAETLEIALIENIQRQDLNPVEEAEACSRLIAQFGHSQEALGKLVGKSRSHVANLMRLLDLPASVLEAVRGGQLGMGHARALIGVEGAAQLARQIIERGLSVRQVEKLAQQAKGRGAAAEEARAQKSRGTSGGAGRDADIVALEQHLADLIGVKVSIDHAATGSGALTLRYSTLDQLDMLCQRLSGEAI</sequence>
<dbReference type="RefSeq" id="WP_129403009.1">
    <property type="nucleotide sequence ID" value="NZ_SBKP01000002.1"/>
</dbReference>
<dbReference type="InterPro" id="IPR057240">
    <property type="entry name" value="ParB_dimer_C"/>
</dbReference>
<feature type="region of interest" description="Disordered" evidence="5">
    <location>
        <begin position="1"/>
        <end position="24"/>
    </location>
</feature>
<dbReference type="InterPro" id="IPR004437">
    <property type="entry name" value="ParB/RepB/Spo0J"/>
</dbReference>
<accession>A0A4Q1KKK5</accession>
<dbReference type="SUPFAM" id="SSF110849">
    <property type="entry name" value="ParB/Sulfiredoxin"/>
    <property type="match status" value="1"/>
</dbReference>
<dbReference type="Pfam" id="PF17762">
    <property type="entry name" value="HTH_ParB"/>
    <property type="match status" value="1"/>
</dbReference>
<comment type="caution">
    <text evidence="7">The sequence shown here is derived from an EMBL/GenBank/DDBJ whole genome shotgun (WGS) entry which is preliminary data.</text>
</comment>
<dbReference type="GO" id="GO:0007059">
    <property type="term" value="P:chromosome segregation"/>
    <property type="evidence" value="ECO:0007669"/>
    <property type="project" value="UniProtKB-KW"/>
</dbReference>
<dbReference type="FunFam" id="1.10.10.2830:FF:000001">
    <property type="entry name" value="Chromosome partitioning protein ParB"/>
    <property type="match status" value="1"/>
</dbReference>